<evidence type="ECO:0000256" key="2">
    <source>
        <dbReference type="ARBA" id="ARBA00023015"/>
    </source>
</evidence>
<comment type="caution">
    <text evidence="7">The sequence shown here is derived from an EMBL/GenBank/DDBJ whole genome shotgun (WGS) entry which is preliminary data.</text>
</comment>
<proteinExistence type="inferred from homology"/>
<dbReference type="NCBIfam" id="TIGR02937">
    <property type="entry name" value="sigma70-ECF"/>
    <property type="match status" value="1"/>
</dbReference>
<name>A0ABV3ZMJ4_9BACT</name>
<evidence type="ECO:0000313" key="7">
    <source>
        <dbReference type="EMBL" id="MEX6691089.1"/>
    </source>
</evidence>
<organism evidence="7 8">
    <name type="scientific">Danxiaibacter flavus</name>
    <dbReference type="NCBI Taxonomy" id="3049108"/>
    <lineage>
        <taxon>Bacteria</taxon>
        <taxon>Pseudomonadati</taxon>
        <taxon>Bacteroidota</taxon>
        <taxon>Chitinophagia</taxon>
        <taxon>Chitinophagales</taxon>
        <taxon>Chitinophagaceae</taxon>
        <taxon>Danxiaibacter</taxon>
    </lineage>
</organism>
<gene>
    <name evidence="7" type="ORF">QTN47_26505</name>
</gene>
<evidence type="ECO:0000259" key="6">
    <source>
        <dbReference type="Pfam" id="PF08281"/>
    </source>
</evidence>
<dbReference type="InterPro" id="IPR014284">
    <property type="entry name" value="RNA_pol_sigma-70_dom"/>
</dbReference>
<dbReference type="Pfam" id="PF04542">
    <property type="entry name" value="Sigma70_r2"/>
    <property type="match status" value="1"/>
</dbReference>
<dbReference type="PANTHER" id="PTHR43133:SF46">
    <property type="entry name" value="RNA POLYMERASE SIGMA-70 FACTOR ECF SUBFAMILY"/>
    <property type="match status" value="1"/>
</dbReference>
<evidence type="ECO:0000256" key="3">
    <source>
        <dbReference type="ARBA" id="ARBA00023082"/>
    </source>
</evidence>
<dbReference type="Gene3D" id="1.10.1740.10">
    <property type="match status" value="1"/>
</dbReference>
<dbReference type="InterPro" id="IPR039425">
    <property type="entry name" value="RNA_pol_sigma-70-like"/>
</dbReference>
<dbReference type="InterPro" id="IPR013325">
    <property type="entry name" value="RNA_pol_sigma_r2"/>
</dbReference>
<sequence length="195" mass="22721">MKLDQEICCWEKIKQGDQRSFTELFDGYWEDLFQYAYRTLKNREDAQEVVQELFVYLWNKRENLPEVQAVSAYLFVALKNRLLNHFAKKKMSLTVINEAEQIAAANSAADILHTKDAEKVLRSKVAQLPEKMQQVYSMYHFEELNIDEIANYTGNSPQTIRNQLNVASKKMKASLSKADDIIIWAGIIFTLFKKN</sequence>
<dbReference type="RefSeq" id="WP_369332505.1">
    <property type="nucleotide sequence ID" value="NZ_JAULBC010000013.1"/>
</dbReference>
<dbReference type="Proteomes" id="UP001560573">
    <property type="component" value="Unassembled WGS sequence"/>
</dbReference>
<dbReference type="SUPFAM" id="SSF88659">
    <property type="entry name" value="Sigma3 and sigma4 domains of RNA polymerase sigma factors"/>
    <property type="match status" value="1"/>
</dbReference>
<comment type="similarity">
    <text evidence="1">Belongs to the sigma-70 factor family. ECF subfamily.</text>
</comment>
<evidence type="ECO:0000259" key="5">
    <source>
        <dbReference type="Pfam" id="PF04542"/>
    </source>
</evidence>
<dbReference type="Gene3D" id="1.10.10.10">
    <property type="entry name" value="Winged helix-like DNA-binding domain superfamily/Winged helix DNA-binding domain"/>
    <property type="match status" value="1"/>
</dbReference>
<accession>A0ABV3ZMJ4</accession>
<dbReference type="SUPFAM" id="SSF88946">
    <property type="entry name" value="Sigma2 domain of RNA polymerase sigma factors"/>
    <property type="match status" value="1"/>
</dbReference>
<dbReference type="PANTHER" id="PTHR43133">
    <property type="entry name" value="RNA POLYMERASE ECF-TYPE SIGMA FACTO"/>
    <property type="match status" value="1"/>
</dbReference>
<dbReference type="InterPro" id="IPR013249">
    <property type="entry name" value="RNA_pol_sigma70_r4_t2"/>
</dbReference>
<evidence type="ECO:0000256" key="1">
    <source>
        <dbReference type="ARBA" id="ARBA00010641"/>
    </source>
</evidence>
<dbReference type="EMBL" id="JAULBC010000013">
    <property type="protein sequence ID" value="MEX6691089.1"/>
    <property type="molecule type" value="Genomic_DNA"/>
</dbReference>
<dbReference type="InterPro" id="IPR036388">
    <property type="entry name" value="WH-like_DNA-bd_sf"/>
</dbReference>
<feature type="domain" description="RNA polymerase sigma factor 70 region 4 type 2" evidence="6">
    <location>
        <begin position="121"/>
        <end position="171"/>
    </location>
</feature>
<keyword evidence="3" id="KW-0731">Sigma factor</keyword>
<dbReference type="InterPro" id="IPR013324">
    <property type="entry name" value="RNA_pol_sigma_r3/r4-like"/>
</dbReference>
<protein>
    <submittedName>
        <fullName evidence="7">Sigma-70 family RNA polymerase sigma factor</fullName>
    </submittedName>
</protein>
<feature type="domain" description="RNA polymerase sigma-70 region 2" evidence="5">
    <location>
        <begin position="27"/>
        <end position="90"/>
    </location>
</feature>
<evidence type="ECO:0000256" key="4">
    <source>
        <dbReference type="ARBA" id="ARBA00023163"/>
    </source>
</evidence>
<keyword evidence="2" id="KW-0805">Transcription regulation</keyword>
<keyword evidence="4" id="KW-0804">Transcription</keyword>
<evidence type="ECO:0000313" key="8">
    <source>
        <dbReference type="Proteomes" id="UP001560573"/>
    </source>
</evidence>
<dbReference type="InterPro" id="IPR007627">
    <property type="entry name" value="RNA_pol_sigma70_r2"/>
</dbReference>
<reference evidence="7 8" key="1">
    <citation type="submission" date="2023-07" db="EMBL/GenBank/DDBJ databases">
        <authorList>
            <person name="Lian W.-H."/>
        </authorList>
    </citation>
    <scope>NUCLEOTIDE SEQUENCE [LARGE SCALE GENOMIC DNA]</scope>
    <source>
        <strain evidence="7 8">SYSU DXS3180</strain>
    </source>
</reference>
<keyword evidence="8" id="KW-1185">Reference proteome</keyword>
<dbReference type="Pfam" id="PF08281">
    <property type="entry name" value="Sigma70_r4_2"/>
    <property type="match status" value="1"/>
</dbReference>